<dbReference type="Pfam" id="PF00563">
    <property type="entry name" value="EAL"/>
    <property type="match status" value="1"/>
</dbReference>
<dbReference type="CDD" id="cd01949">
    <property type="entry name" value="GGDEF"/>
    <property type="match status" value="1"/>
</dbReference>
<dbReference type="OrthoDB" id="9759607at2"/>
<dbReference type="InterPro" id="IPR050706">
    <property type="entry name" value="Cyclic-di-GMP_PDE-like"/>
</dbReference>
<gene>
    <name evidence="9" type="ORF">D7Z26_02265</name>
</gene>
<evidence type="ECO:0000256" key="4">
    <source>
        <dbReference type="ARBA" id="ARBA00022989"/>
    </source>
</evidence>
<dbReference type="Gene3D" id="3.20.20.450">
    <property type="entry name" value="EAL domain"/>
    <property type="match status" value="1"/>
</dbReference>
<keyword evidence="3 6" id="KW-0812">Transmembrane</keyword>
<dbReference type="Gene3D" id="3.30.70.270">
    <property type="match status" value="1"/>
</dbReference>
<evidence type="ECO:0000259" key="7">
    <source>
        <dbReference type="PROSITE" id="PS50883"/>
    </source>
</evidence>
<dbReference type="InterPro" id="IPR029787">
    <property type="entry name" value="Nucleotide_cyclase"/>
</dbReference>
<dbReference type="PANTHER" id="PTHR33121">
    <property type="entry name" value="CYCLIC DI-GMP PHOSPHODIESTERASE PDEF"/>
    <property type="match status" value="1"/>
</dbReference>
<keyword evidence="2" id="KW-1003">Cell membrane</keyword>
<feature type="transmembrane region" description="Helical" evidence="6">
    <location>
        <begin position="6"/>
        <end position="28"/>
    </location>
</feature>
<feature type="transmembrane region" description="Helical" evidence="6">
    <location>
        <begin position="136"/>
        <end position="156"/>
    </location>
</feature>
<keyword evidence="10" id="KW-1185">Reference proteome</keyword>
<keyword evidence="4 6" id="KW-1133">Transmembrane helix</keyword>
<feature type="transmembrane region" description="Helical" evidence="6">
    <location>
        <begin position="40"/>
        <end position="60"/>
    </location>
</feature>
<dbReference type="InterPro" id="IPR000160">
    <property type="entry name" value="GGDEF_dom"/>
</dbReference>
<feature type="transmembrane region" description="Helical" evidence="6">
    <location>
        <begin position="168"/>
        <end position="188"/>
    </location>
</feature>
<feature type="transmembrane region" description="Helical" evidence="6">
    <location>
        <begin position="102"/>
        <end position="124"/>
    </location>
</feature>
<accession>A0A494Y250</accession>
<dbReference type="CDD" id="cd01948">
    <property type="entry name" value="EAL"/>
    <property type="match status" value="1"/>
</dbReference>
<dbReference type="AlphaFoldDB" id="A0A494Y250"/>
<dbReference type="PANTHER" id="PTHR33121:SF71">
    <property type="entry name" value="OXYGEN SENSOR PROTEIN DOSP"/>
    <property type="match status" value="1"/>
</dbReference>
<proteinExistence type="predicted"/>
<evidence type="ECO:0000259" key="8">
    <source>
        <dbReference type="PROSITE" id="PS50887"/>
    </source>
</evidence>
<dbReference type="GO" id="GO:0000155">
    <property type="term" value="F:phosphorelay sensor kinase activity"/>
    <property type="evidence" value="ECO:0007669"/>
    <property type="project" value="InterPro"/>
</dbReference>
<evidence type="ECO:0000256" key="1">
    <source>
        <dbReference type="ARBA" id="ARBA00004651"/>
    </source>
</evidence>
<evidence type="ECO:0000256" key="5">
    <source>
        <dbReference type="ARBA" id="ARBA00023136"/>
    </source>
</evidence>
<dbReference type="InterPro" id="IPR043128">
    <property type="entry name" value="Rev_trsase/Diguanyl_cyclase"/>
</dbReference>
<evidence type="ECO:0000313" key="10">
    <source>
        <dbReference type="Proteomes" id="UP000282076"/>
    </source>
</evidence>
<dbReference type="InterPro" id="IPR011620">
    <property type="entry name" value="Sig_transdc_His_kinase_LytS_TM"/>
</dbReference>
<reference evidence="9 10" key="1">
    <citation type="submission" date="2018-10" db="EMBL/GenBank/DDBJ databases">
        <title>Cohnella sp. M2MS4P-1, whole genome shotgun sequence.</title>
        <authorList>
            <person name="Tuo L."/>
        </authorList>
    </citation>
    <scope>NUCLEOTIDE SEQUENCE [LARGE SCALE GENOMIC DNA]</scope>
    <source>
        <strain evidence="9 10">M2MS4P-1</strain>
    </source>
</reference>
<dbReference type="SMART" id="SM00267">
    <property type="entry name" value="GGDEF"/>
    <property type="match status" value="1"/>
</dbReference>
<evidence type="ECO:0000256" key="6">
    <source>
        <dbReference type="SAM" id="Phobius"/>
    </source>
</evidence>
<dbReference type="GO" id="GO:0005886">
    <property type="term" value="C:plasma membrane"/>
    <property type="evidence" value="ECO:0007669"/>
    <property type="project" value="UniProtKB-SubCell"/>
</dbReference>
<dbReference type="PROSITE" id="PS50887">
    <property type="entry name" value="GGDEF"/>
    <property type="match status" value="1"/>
</dbReference>
<name>A0A494Y250_9BACL</name>
<evidence type="ECO:0000256" key="2">
    <source>
        <dbReference type="ARBA" id="ARBA00022475"/>
    </source>
</evidence>
<dbReference type="Proteomes" id="UP000282076">
    <property type="component" value="Unassembled WGS sequence"/>
</dbReference>
<comment type="subcellular location">
    <subcellularLocation>
        <location evidence="1">Cell membrane</location>
        <topology evidence="1">Multi-pass membrane protein</topology>
    </subcellularLocation>
</comment>
<feature type="domain" description="GGDEF" evidence="8">
    <location>
        <begin position="224"/>
        <end position="360"/>
    </location>
</feature>
<protein>
    <submittedName>
        <fullName evidence="9">EAL domain-containing protein</fullName>
    </submittedName>
</protein>
<feature type="transmembrane region" description="Helical" evidence="6">
    <location>
        <begin position="72"/>
        <end position="95"/>
    </location>
</feature>
<comment type="caution">
    <text evidence="9">The sequence shown here is derived from an EMBL/GenBank/DDBJ whole genome shotgun (WGS) entry which is preliminary data.</text>
</comment>
<organism evidence="9 10">
    <name type="scientific">Cohnella endophytica</name>
    <dbReference type="NCBI Taxonomy" id="2419778"/>
    <lineage>
        <taxon>Bacteria</taxon>
        <taxon>Bacillati</taxon>
        <taxon>Bacillota</taxon>
        <taxon>Bacilli</taxon>
        <taxon>Bacillales</taxon>
        <taxon>Paenibacillaceae</taxon>
        <taxon>Cohnella</taxon>
    </lineage>
</organism>
<dbReference type="Pfam" id="PF07694">
    <property type="entry name" value="5TM-5TMR_LYT"/>
    <property type="match status" value="1"/>
</dbReference>
<sequence>MYGMEIILQLVQNMAVVIVFFLIGNRLYPSTIHWNYYWRKTVIGILFGVAGVISMLVPSYVGAGTNVSLNNIVMALSAWIGGPLSAIVTAFFIVANSVYAGGIGMLSGVLATLTAAVIGVIFYYYRHADRRHSLQIVYPLVIGILVAFDNLAWALMIPDGQRIEGVRYYSLSLFIMFPLASILFHYFMNVEWTRQRELVIDDMTGLPHSGLFRSQVQKKIHEKTPFYLTLLNIDGLKTIITMNSTRVRNDLLKQISQRLSNWLPPASSACRLEGEQFLICVADPAGKKLPLIGPNYWQELQALLSEPYIIDHKLCHVTISTGITTYKGEALTWDQILPRAYTALQHARESGVNETVQYHEKLSEHIRQRTLIEVYLRTALQENQLLLHYQPQYELHTGALRGFEALLRWNHPELGSVSPSDFIPVAEETRLIVPIGEWVLRQACEMMKRIVPGSSSLVLSVNISGVQLLNHQFPALVSEILKETGVHPNRLELELTESTLMNSLEIAEKQLKKLQNLGVRLALDDFGTGYSSMNYLRKLPFHLIKIDKSFIQDIGNSTEREVAGSMIQFCKQLQFGIVAEGLETYEQLVYLKKYNCDYAQGYLFSKPLPEEQLLPLIEAV</sequence>
<evidence type="ECO:0000313" key="9">
    <source>
        <dbReference type="EMBL" id="RKP56834.1"/>
    </source>
</evidence>
<dbReference type="InterPro" id="IPR035919">
    <property type="entry name" value="EAL_sf"/>
</dbReference>
<dbReference type="Pfam" id="PF00990">
    <property type="entry name" value="GGDEF"/>
    <property type="match status" value="1"/>
</dbReference>
<evidence type="ECO:0000256" key="3">
    <source>
        <dbReference type="ARBA" id="ARBA00022692"/>
    </source>
</evidence>
<dbReference type="SUPFAM" id="SSF55073">
    <property type="entry name" value="Nucleotide cyclase"/>
    <property type="match status" value="1"/>
</dbReference>
<dbReference type="GO" id="GO:0071555">
    <property type="term" value="P:cell wall organization"/>
    <property type="evidence" value="ECO:0007669"/>
    <property type="project" value="InterPro"/>
</dbReference>
<dbReference type="SMART" id="SM00052">
    <property type="entry name" value="EAL"/>
    <property type="match status" value="1"/>
</dbReference>
<dbReference type="InterPro" id="IPR001633">
    <property type="entry name" value="EAL_dom"/>
</dbReference>
<dbReference type="EMBL" id="RBZM01000002">
    <property type="protein sequence ID" value="RKP56834.1"/>
    <property type="molecule type" value="Genomic_DNA"/>
</dbReference>
<dbReference type="PROSITE" id="PS50883">
    <property type="entry name" value="EAL"/>
    <property type="match status" value="1"/>
</dbReference>
<feature type="domain" description="EAL" evidence="7">
    <location>
        <begin position="369"/>
        <end position="620"/>
    </location>
</feature>
<dbReference type="SUPFAM" id="SSF141868">
    <property type="entry name" value="EAL domain-like"/>
    <property type="match status" value="1"/>
</dbReference>
<keyword evidence="5 6" id="KW-0472">Membrane</keyword>
<dbReference type="GO" id="GO:0071111">
    <property type="term" value="F:cyclic-guanylate-specific phosphodiesterase activity"/>
    <property type="evidence" value="ECO:0007669"/>
    <property type="project" value="InterPro"/>
</dbReference>